<evidence type="ECO:0000259" key="1">
    <source>
        <dbReference type="Pfam" id="PF13349"/>
    </source>
</evidence>
<gene>
    <name evidence="2" type="ORF">ABXS70_03375</name>
</gene>
<dbReference type="AlphaFoldDB" id="A0AAU8NMZ8"/>
<dbReference type="RefSeq" id="WP_366296527.1">
    <property type="nucleotide sequence ID" value="NZ_CP159992.1"/>
</dbReference>
<accession>A0AAU8NMZ8</accession>
<feature type="domain" description="DUF4097" evidence="1">
    <location>
        <begin position="19"/>
        <end position="168"/>
    </location>
</feature>
<sequence>MLKHSELSLCKTLDVDQPINDIDLDWLSGGIRLLPSTDEMIHVMQYANKHYSERKLMQTGINGDRLCITDGRKRRGFIGLNIGRTLLELHIPRRVLTSLQVKSTGGQMEIHEILASRCQCKIISGSIVMSGKMEELEVYAAASQIVGRHLKADTLMLHSNSSKVKISGEFRHVESKTTGRGLYMDCLRIPDYLGSISTGMKAVVSIPDHEGFEVHLQERAGTLKSDFELTPLHGKVGCFSYKNGKKQFQIEIRGGSFHLKQSSGTVHRY</sequence>
<reference evidence="2" key="1">
    <citation type="submission" date="2024-05" db="EMBL/GenBank/DDBJ databases">
        <title>Draft genome assemblies of 36 bacteria isolated from hibernating arctic ground squirrels.</title>
        <authorList>
            <person name="McKee H."/>
            <person name="Mullen L."/>
            <person name="Drown D.M."/>
            <person name="Duddleston K.N."/>
        </authorList>
    </citation>
    <scope>NUCLEOTIDE SEQUENCE</scope>
    <source>
        <strain evidence="2">AN1007</strain>
    </source>
</reference>
<dbReference type="EMBL" id="CP159992">
    <property type="protein sequence ID" value="XCP97889.1"/>
    <property type="molecule type" value="Genomic_DNA"/>
</dbReference>
<dbReference type="InterPro" id="IPR025164">
    <property type="entry name" value="Toastrack_DUF4097"/>
</dbReference>
<name>A0AAU8NMZ8_9BACL</name>
<organism evidence="2">
    <name type="scientific">Paenibacillus sp. AN1007</name>
    <dbReference type="NCBI Taxonomy" id="3151385"/>
    <lineage>
        <taxon>Bacteria</taxon>
        <taxon>Bacillati</taxon>
        <taxon>Bacillota</taxon>
        <taxon>Bacilli</taxon>
        <taxon>Bacillales</taxon>
        <taxon>Paenibacillaceae</taxon>
        <taxon>Paenibacillus</taxon>
    </lineage>
</organism>
<dbReference type="Gene3D" id="2.160.20.120">
    <property type="match status" value="1"/>
</dbReference>
<dbReference type="Pfam" id="PF13349">
    <property type="entry name" value="DUF4097"/>
    <property type="match status" value="1"/>
</dbReference>
<proteinExistence type="predicted"/>
<evidence type="ECO:0000313" key="2">
    <source>
        <dbReference type="EMBL" id="XCP97889.1"/>
    </source>
</evidence>
<protein>
    <submittedName>
        <fullName evidence="2">DUF4097 family beta strand repeat-containing protein</fullName>
    </submittedName>
</protein>